<proteinExistence type="predicted"/>
<comment type="caution">
    <text evidence="2">The sequence shown here is derived from an EMBL/GenBank/DDBJ whole genome shotgun (WGS) entry which is preliminary data.</text>
</comment>
<gene>
    <name evidence="2" type="ORF">A3D09_00885</name>
</gene>
<dbReference type="AlphaFoldDB" id="A0A1F5EX90"/>
<dbReference type="EMBL" id="MFAH01000010">
    <property type="protein sequence ID" value="OGD72002.1"/>
    <property type="molecule type" value="Genomic_DNA"/>
</dbReference>
<evidence type="ECO:0000313" key="2">
    <source>
        <dbReference type="EMBL" id="OGD72002.1"/>
    </source>
</evidence>
<keyword evidence="1" id="KW-0812">Transmembrane</keyword>
<reference evidence="2 3" key="1">
    <citation type="journal article" date="2016" name="Nat. Commun.">
        <title>Thousands of microbial genomes shed light on interconnected biogeochemical processes in an aquifer system.</title>
        <authorList>
            <person name="Anantharaman K."/>
            <person name="Brown C.T."/>
            <person name="Hug L.A."/>
            <person name="Sharon I."/>
            <person name="Castelle C.J."/>
            <person name="Probst A.J."/>
            <person name="Thomas B.C."/>
            <person name="Singh A."/>
            <person name="Wilkins M.J."/>
            <person name="Karaoz U."/>
            <person name="Brodie E.L."/>
            <person name="Williams K.H."/>
            <person name="Hubbard S.S."/>
            <person name="Banfield J.F."/>
        </authorList>
    </citation>
    <scope>NUCLEOTIDE SEQUENCE [LARGE SCALE GENOMIC DNA]</scope>
</reference>
<feature type="transmembrane region" description="Helical" evidence="1">
    <location>
        <begin position="7"/>
        <end position="28"/>
    </location>
</feature>
<evidence type="ECO:0000256" key="1">
    <source>
        <dbReference type="SAM" id="Phobius"/>
    </source>
</evidence>
<name>A0A1F5EX90_9BACT</name>
<sequence length="300" mass="32687">MSRLYKFFHIAGVVFLILVALMVLLGALRRNIYNAKLGINLLLIGEGGMGIVSIRQNSGVVSLMRLPNNLSIPIGANGGEYQMEAIYKIGLPLPDPSNVARTSIGQALGVVVAGVVKSNVEFSLTGLREGLLSFSAKTNLSLIDRYLLLKDVNELLGKTMSLSVSLPKNVMDIIEEPDGKTIYRLNAAVFVWSRNQWVVDGVLSETAEVTVVNATGKGGRARQGARQIESAGTRVIDVLTAKKEEKESCLIWGDTKVHPKTAEFLINSFFCKPAQKKNLLKDYIDRDTKSDLVIVLGRGD</sequence>
<organism evidence="2 3">
    <name type="scientific">Candidatus Collierbacteria bacterium RIFCSPHIGHO2_02_FULL_49_10</name>
    <dbReference type="NCBI Taxonomy" id="1817723"/>
    <lineage>
        <taxon>Bacteria</taxon>
        <taxon>Candidatus Collieribacteriota</taxon>
    </lineage>
</organism>
<dbReference type="Proteomes" id="UP000177390">
    <property type="component" value="Unassembled WGS sequence"/>
</dbReference>
<keyword evidence="1" id="KW-1133">Transmembrane helix</keyword>
<keyword evidence="1" id="KW-0472">Membrane</keyword>
<protein>
    <submittedName>
        <fullName evidence="2">Uncharacterized protein</fullName>
    </submittedName>
</protein>
<evidence type="ECO:0000313" key="3">
    <source>
        <dbReference type="Proteomes" id="UP000177390"/>
    </source>
</evidence>
<accession>A0A1F5EX90</accession>